<keyword evidence="5" id="KW-0678">Repressor</keyword>
<comment type="subcellular location">
    <subcellularLocation>
        <location evidence="2">Cytoplasm</location>
    </subcellularLocation>
    <subcellularLocation>
        <location evidence="1">Nucleus</location>
    </subcellularLocation>
</comment>
<feature type="compositionally biased region" description="Basic and acidic residues" evidence="9">
    <location>
        <begin position="131"/>
        <end position="141"/>
    </location>
</feature>
<accession>A0ABR1PR25</accession>
<feature type="region of interest" description="Disordered" evidence="9">
    <location>
        <begin position="256"/>
        <end position="306"/>
    </location>
</feature>
<gene>
    <name evidence="10" type="ORF">SLS63_000530</name>
</gene>
<keyword evidence="7" id="KW-0804">Transcription</keyword>
<evidence type="ECO:0000256" key="6">
    <source>
        <dbReference type="ARBA" id="ARBA00023015"/>
    </source>
</evidence>
<dbReference type="PANTHER" id="PTHR28246">
    <property type="entry name" value="G1-SPECIFIC TRANSCRIPTIONAL REPRESSOR WHI5-RELATED"/>
    <property type="match status" value="1"/>
</dbReference>
<keyword evidence="6" id="KW-0805">Transcription regulation</keyword>
<keyword evidence="4" id="KW-0963">Cytoplasm</keyword>
<name>A0ABR1PR25_DIAER</name>
<dbReference type="InterPro" id="IPR013734">
    <property type="entry name" value="TF_Nrm1/Whi5"/>
</dbReference>
<feature type="region of interest" description="Disordered" evidence="9">
    <location>
        <begin position="1"/>
        <end position="178"/>
    </location>
</feature>
<keyword evidence="11" id="KW-1185">Reference proteome</keyword>
<dbReference type="Pfam" id="PF08528">
    <property type="entry name" value="Whi5"/>
    <property type="match status" value="1"/>
</dbReference>
<evidence type="ECO:0000313" key="11">
    <source>
        <dbReference type="Proteomes" id="UP001430848"/>
    </source>
</evidence>
<evidence type="ECO:0000313" key="10">
    <source>
        <dbReference type="EMBL" id="KAK7742962.1"/>
    </source>
</evidence>
<evidence type="ECO:0000256" key="8">
    <source>
        <dbReference type="ARBA" id="ARBA00023242"/>
    </source>
</evidence>
<sequence length="306" mass="32112">MSRPADGLPSQAGLGENSASNATANPLLSRDTTALHSAPRPQDQDHFDHHRSRPLQKRSSSNSDSQATNLSSDESNRVFSPPMIETAASDGGPGSGQGSSQESQLLQLSQLAAAQDKLPGHAPSGRSAVKRTADGTIKDPRFSPTVSPGRTASHSRNTSAVSAASTASSRVTELSSELKTRLSYALLKVNNGWESRNINQVENLASRGGSPASSNSTIPGAPRSGLQAAADPMMVSPTHNNREKDAMEALLFMSSPGNSANLKQFPRAAQPFERVRNAEASSSDSDDEIDLTGSSRRREGSAGIRG</sequence>
<evidence type="ECO:0000256" key="3">
    <source>
        <dbReference type="ARBA" id="ARBA00006922"/>
    </source>
</evidence>
<keyword evidence="8" id="KW-0539">Nucleus</keyword>
<organism evidence="10 11">
    <name type="scientific">Diaporthe eres</name>
    <name type="common">Phomopsis oblonga</name>
    <dbReference type="NCBI Taxonomy" id="83184"/>
    <lineage>
        <taxon>Eukaryota</taxon>
        <taxon>Fungi</taxon>
        <taxon>Dikarya</taxon>
        <taxon>Ascomycota</taxon>
        <taxon>Pezizomycotina</taxon>
        <taxon>Sordariomycetes</taxon>
        <taxon>Sordariomycetidae</taxon>
        <taxon>Diaporthales</taxon>
        <taxon>Diaporthaceae</taxon>
        <taxon>Diaporthe</taxon>
        <taxon>Diaporthe eres species complex</taxon>
    </lineage>
</organism>
<feature type="compositionally biased region" description="Low complexity" evidence="9">
    <location>
        <begin position="155"/>
        <end position="172"/>
    </location>
</feature>
<feature type="compositionally biased region" description="Polar residues" evidence="9">
    <location>
        <begin position="144"/>
        <end position="154"/>
    </location>
</feature>
<feature type="compositionally biased region" description="Polar residues" evidence="9">
    <location>
        <begin position="17"/>
        <end position="35"/>
    </location>
</feature>
<dbReference type="EMBL" id="JAKNSF020000001">
    <property type="protein sequence ID" value="KAK7742962.1"/>
    <property type="molecule type" value="Genomic_DNA"/>
</dbReference>
<comment type="caution">
    <text evidence="10">The sequence shown here is derived from an EMBL/GenBank/DDBJ whole genome shotgun (WGS) entry which is preliminary data.</text>
</comment>
<reference evidence="10 11" key="1">
    <citation type="submission" date="2024-02" db="EMBL/GenBank/DDBJ databases">
        <title>De novo assembly and annotation of 12 fungi associated with fruit tree decline syndrome in Ontario, Canada.</title>
        <authorList>
            <person name="Sulman M."/>
            <person name="Ellouze W."/>
            <person name="Ilyukhin E."/>
        </authorList>
    </citation>
    <scope>NUCLEOTIDE SEQUENCE [LARGE SCALE GENOMIC DNA]</scope>
    <source>
        <strain evidence="10 11">M169</strain>
    </source>
</reference>
<evidence type="ECO:0008006" key="12">
    <source>
        <dbReference type="Google" id="ProtNLM"/>
    </source>
</evidence>
<dbReference type="PANTHER" id="PTHR28246:SF1">
    <property type="entry name" value="G1-SPECIFIC TRANSCRIPTIONAL REPRESSOR WHI5-RELATED"/>
    <property type="match status" value="1"/>
</dbReference>
<evidence type="ECO:0000256" key="1">
    <source>
        <dbReference type="ARBA" id="ARBA00004123"/>
    </source>
</evidence>
<proteinExistence type="inferred from homology"/>
<feature type="region of interest" description="Disordered" evidence="9">
    <location>
        <begin position="204"/>
        <end position="239"/>
    </location>
</feature>
<comment type="similarity">
    <text evidence="3">Belongs to the WHI5/NRM1 family.</text>
</comment>
<protein>
    <recommendedName>
        <fullName evidence="12">Cyclin-dependent kinase</fullName>
    </recommendedName>
</protein>
<evidence type="ECO:0000256" key="2">
    <source>
        <dbReference type="ARBA" id="ARBA00004496"/>
    </source>
</evidence>
<evidence type="ECO:0000256" key="5">
    <source>
        <dbReference type="ARBA" id="ARBA00022491"/>
    </source>
</evidence>
<feature type="compositionally biased region" description="Low complexity" evidence="9">
    <location>
        <begin position="98"/>
        <end position="115"/>
    </location>
</feature>
<evidence type="ECO:0000256" key="7">
    <source>
        <dbReference type="ARBA" id="ARBA00023163"/>
    </source>
</evidence>
<feature type="compositionally biased region" description="Polar residues" evidence="9">
    <location>
        <begin position="57"/>
        <end position="73"/>
    </location>
</feature>
<evidence type="ECO:0000256" key="9">
    <source>
        <dbReference type="SAM" id="MobiDB-lite"/>
    </source>
</evidence>
<dbReference type="InterPro" id="IPR039198">
    <property type="entry name" value="Srl3/Whi5"/>
</dbReference>
<evidence type="ECO:0000256" key="4">
    <source>
        <dbReference type="ARBA" id="ARBA00022490"/>
    </source>
</evidence>
<dbReference type="Proteomes" id="UP001430848">
    <property type="component" value="Unassembled WGS sequence"/>
</dbReference>